<reference evidence="5" key="1">
    <citation type="journal article" date="2013" name="Genome Announc.">
        <title>Draft genome sequence of Pseudozyma brasiliensis sp. nov. strain GHG001, a high producer of endo-1,4-xylanase isolated from an insect pest of sugarcane.</title>
        <authorList>
            <person name="Oliveira J.V.D.C."/>
            <person name="dos Santos R.A.C."/>
            <person name="Borges T.A."/>
            <person name="Riano-Pachon D.M."/>
            <person name="Goldman G.H."/>
        </authorList>
    </citation>
    <scope>NUCLEOTIDE SEQUENCE [LARGE SCALE GENOMIC DNA]</scope>
    <source>
        <strain evidence="5">GHG001</strain>
    </source>
</reference>
<evidence type="ECO:0000313" key="5">
    <source>
        <dbReference type="Proteomes" id="UP000019377"/>
    </source>
</evidence>
<dbReference type="EMBL" id="KI545873">
    <property type="protein sequence ID" value="EST06383.1"/>
    <property type="molecule type" value="Genomic_DNA"/>
</dbReference>
<evidence type="ECO:0000256" key="2">
    <source>
        <dbReference type="ARBA" id="ARBA00006617"/>
    </source>
</evidence>
<evidence type="ECO:0000259" key="3">
    <source>
        <dbReference type="Pfam" id="PF13460"/>
    </source>
</evidence>
<dbReference type="InterPro" id="IPR016040">
    <property type="entry name" value="NAD(P)-bd_dom"/>
</dbReference>
<dbReference type="STRING" id="1365824.V5ETJ3"/>
<dbReference type="GO" id="GO:0051170">
    <property type="term" value="P:import into nucleus"/>
    <property type="evidence" value="ECO:0007669"/>
    <property type="project" value="TreeGrafter"/>
</dbReference>
<dbReference type="AlphaFoldDB" id="V5ETJ3"/>
<feature type="domain" description="NAD(P)-binding" evidence="3">
    <location>
        <begin position="15"/>
        <end position="186"/>
    </location>
</feature>
<dbReference type="HOGENOM" id="CLU_071330_3_1_1"/>
<keyword evidence="5" id="KW-1185">Reference proteome</keyword>
<dbReference type="Pfam" id="PF13460">
    <property type="entry name" value="NAD_binding_10"/>
    <property type="match status" value="1"/>
</dbReference>
<comment type="similarity">
    <text evidence="2">Belongs to the FMP52 family.</text>
</comment>
<protein>
    <recommendedName>
        <fullName evidence="3">NAD(P)-binding domain-containing protein</fullName>
    </recommendedName>
</protein>
<dbReference type="SUPFAM" id="SSF51735">
    <property type="entry name" value="NAD(P)-binding Rossmann-fold domains"/>
    <property type="match status" value="1"/>
</dbReference>
<proteinExistence type="inferred from homology"/>
<name>V5ETJ3_KALBG</name>
<organism evidence="4 5">
    <name type="scientific">Kalmanozyma brasiliensis (strain GHG001)</name>
    <name type="common">Yeast</name>
    <name type="synonym">Pseudozyma brasiliensis</name>
    <dbReference type="NCBI Taxonomy" id="1365824"/>
    <lineage>
        <taxon>Eukaryota</taxon>
        <taxon>Fungi</taxon>
        <taxon>Dikarya</taxon>
        <taxon>Basidiomycota</taxon>
        <taxon>Ustilaginomycotina</taxon>
        <taxon>Ustilaginomycetes</taxon>
        <taxon>Ustilaginales</taxon>
        <taxon>Ustilaginaceae</taxon>
        <taxon>Kalmanozyma</taxon>
    </lineage>
</organism>
<gene>
    <name evidence="4" type="ORF">PSEUBRA_SCAF3g03911</name>
</gene>
<dbReference type="GO" id="GO:0005741">
    <property type="term" value="C:mitochondrial outer membrane"/>
    <property type="evidence" value="ECO:0007669"/>
    <property type="project" value="UniProtKB-SubCell"/>
</dbReference>
<dbReference type="OMA" id="DWPQLTI"/>
<dbReference type="OrthoDB" id="430436at2759"/>
<dbReference type="PANTHER" id="PTHR14097:SF7">
    <property type="entry name" value="OXIDOREDUCTASE HTATIP2"/>
    <property type="match status" value="1"/>
</dbReference>
<evidence type="ECO:0000256" key="1">
    <source>
        <dbReference type="ARBA" id="ARBA00004450"/>
    </source>
</evidence>
<dbReference type="eggNOG" id="KOG4039">
    <property type="taxonomic scope" value="Eukaryota"/>
</dbReference>
<dbReference type="InterPro" id="IPR036291">
    <property type="entry name" value="NAD(P)-bd_dom_sf"/>
</dbReference>
<sequence length="250" mass="26048">MSTAAKAGETAVILGASGAVGKHLLSELLSSSSPYKTVYSFARRAHPSPPPTSIQFREVLVDFDKVYNGDSTETAKLSSIDAASAVYITMGTTRAAAGGMEAFERIDRGYVLAAAKALAGKAESVVYCSSGGSSSSSLFPYLKSKGLTEEGLAQLYGKTVIMRPGYLANAERPGTRILEKTFEPIMGLMSKFSTSVQADVRDVAKAMLKAGMEGPTALKERGLASDAGAKYGDGQAVVLGNAAIVKIAKE</sequence>
<dbReference type="Gene3D" id="3.40.50.720">
    <property type="entry name" value="NAD(P)-binding Rossmann-like Domain"/>
    <property type="match status" value="1"/>
</dbReference>
<comment type="subcellular location">
    <subcellularLocation>
        <location evidence="1">Mitochondrion outer membrane</location>
        <topology evidence="1">Peripheral membrane protein</topology>
    </subcellularLocation>
</comment>
<evidence type="ECO:0000313" key="4">
    <source>
        <dbReference type="EMBL" id="EST06383.1"/>
    </source>
</evidence>
<dbReference type="Proteomes" id="UP000019377">
    <property type="component" value="Unassembled WGS sequence"/>
</dbReference>
<dbReference type="GeneID" id="27420526"/>
<accession>V5ETJ3</accession>
<dbReference type="PANTHER" id="PTHR14097">
    <property type="entry name" value="OXIDOREDUCTASE HTATIP2"/>
    <property type="match status" value="1"/>
</dbReference>
<dbReference type="RefSeq" id="XP_016291372.1">
    <property type="nucleotide sequence ID" value="XM_016437848.1"/>
</dbReference>